<organism evidence="3 4">
    <name type="scientific">Mariprofundus ferrooxydans PV-1</name>
    <dbReference type="NCBI Taxonomy" id="314345"/>
    <lineage>
        <taxon>Bacteria</taxon>
        <taxon>Pseudomonadati</taxon>
        <taxon>Pseudomonadota</taxon>
        <taxon>Candidatius Mariprofundia</taxon>
        <taxon>Mariprofundales</taxon>
        <taxon>Mariprofundaceae</taxon>
        <taxon>Mariprofundus</taxon>
    </lineage>
</organism>
<dbReference type="InterPro" id="IPR011990">
    <property type="entry name" value="TPR-like_helical_dom_sf"/>
</dbReference>
<comment type="caution">
    <text evidence="3">The sequence shown here is derived from an EMBL/GenBank/DDBJ whole genome shotgun (WGS) entry which is preliminary data.</text>
</comment>
<dbReference type="HOGENOM" id="CLU_017034_0_0_0"/>
<dbReference type="Gene3D" id="1.25.40.10">
    <property type="entry name" value="Tetratricopeptide repeat domain"/>
    <property type="match status" value="1"/>
</dbReference>
<accession>Q0EYS2</accession>
<dbReference type="Gene3D" id="3.40.50.300">
    <property type="entry name" value="P-loop containing nucleotide triphosphate hydrolases"/>
    <property type="match status" value="1"/>
</dbReference>
<gene>
    <name evidence="3" type="ORF">SPV1_08706</name>
</gene>
<dbReference type="InterPro" id="IPR026634">
    <property type="entry name" value="TPST-like"/>
</dbReference>
<dbReference type="InParanoid" id="Q0EYS2"/>
<dbReference type="Pfam" id="PF14559">
    <property type="entry name" value="TPR_19"/>
    <property type="match status" value="2"/>
</dbReference>
<dbReference type="AlphaFoldDB" id="Q0EYS2"/>
<keyword evidence="1" id="KW-0808">Transferase</keyword>
<keyword evidence="2" id="KW-0802">TPR repeat</keyword>
<dbReference type="InterPro" id="IPR027417">
    <property type="entry name" value="P-loop_NTPase"/>
</dbReference>
<dbReference type="Pfam" id="PF13469">
    <property type="entry name" value="Sulfotransfer_3"/>
    <property type="match status" value="1"/>
</dbReference>
<dbReference type="SMART" id="SM00028">
    <property type="entry name" value="TPR"/>
    <property type="match status" value="5"/>
</dbReference>
<dbReference type="PANTHER" id="PTHR12788">
    <property type="entry name" value="PROTEIN-TYROSINE SULFOTRANSFERASE 2"/>
    <property type="match status" value="1"/>
</dbReference>
<dbReference type="Pfam" id="PF13432">
    <property type="entry name" value="TPR_16"/>
    <property type="match status" value="1"/>
</dbReference>
<dbReference type="SUPFAM" id="SSF52540">
    <property type="entry name" value="P-loop containing nucleoside triphosphate hydrolases"/>
    <property type="match status" value="1"/>
</dbReference>
<dbReference type="PROSITE" id="PS50005">
    <property type="entry name" value="TPR"/>
    <property type="match status" value="2"/>
</dbReference>
<feature type="repeat" description="TPR" evidence="2">
    <location>
        <begin position="185"/>
        <end position="218"/>
    </location>
</feature>
<protein>
    <submittedName>
        <fullName evidence="3">Uncharacterized protein</fullName>
    </submittedName>
</protein>
<dbReference type="eggNOG" id="COG0457">
    <property type="taxonomic scope" value="Bacteria"/>
</dbReference>
<reference evidence="3 4" key="1">
    <citation type="submission" date="2006-09" db="EMBL/GenBank/DDBJ databases">
        <authorList>
            <person name="Emerson D."/>
            <person name="Ferriera S."/>
            <person name="Johnson J."/>
            <person name="Kravitz S."/>
            <person name="Halpern A."/>
            <person name="Remington K."/>
            <person name="Beeson K."/>
            <person name="Tran B."/>
            <person name="Rogers Y.-H."/>
            <person name="Friedman R."/>
            <person name="Venter J.C."/>
        </authorList>
    </citation>
    <scope>NUCLEOTIDE SEQUENCE [LARGE SCALE GENOMIC DNA]</scope>
    <source>
        <strain evidence="3 4">PV-1</strain>
    </source>
</reference>
<dbReference type="GO" id="GO:0008476">
    <property type="term" value="F:protein-tyrosine sulfotransferase activity"/>
    <property type="evidence" value="ECO:0007669"/>
    <property type="project" value="InterPro"/>
</dbReference>
<evidence type="ECO:0000256" key="2">
    <source>
        <dbReference type="PROSITE-ProRule" id="PRU00339"/>
    </source>
</evidence>
<dbReference type="InterPro" id="IPR019734">
    <property type="entry name" value="TPR_rpt"/>
</dbReference>
<dbReference type="OrthoDB" id="9815894at2"/>
<evidence type="ECO:0000313" key="3">
    <source>
        <dbReference type="EMBL" id="EAU54485.1"/>
    </source>
</evidence>
<evidence type="ECO:0000256" key="1">
    <source>
        <dbReference type="ARBA" id="ARBA00022679"/>
    </source>
</evidence>
<dbReference type="SUPFAM" id="SSF48452">
    <property type="entry name" value="TPR-like"/>
    <property type="match status" value="2"/>
</dbReference>
<dbReference type="RefSeq" id="WP_009849265.1">
    <property type="nucleotide sequence ID" value="NZ_DS022294.1"/>
</dbReference>
<evidence type="ECO:0000313" key="4">
    <source>
        <dbReference type="Proteomes" id="UP000005297"/>
    </source>
</evidence>
<name>Q0EYS2_9PROT</name>
<feature type="repeat" description="TPR" evidence="2">
    <location>
        <begin position="83"/>
        <end position="116"/>
    </location>
</feature>
<dbReference type="STRING" id="314344.AL013_03510"/>
<proteinExistence type="predicted"/>
<dbReference type="EMBL" id="AATS01000008">
    <property type="protein sequence ID" value="EAU54485.1"/>
    <property type="molecule type" value="Genomic_DNA"/>
</dbReference>
<dbReference type="Proteomes" id="UP000005297">
    <property type="component" value="Unassembled WGS sequence"/>
</dbReference>
<dbReference type="PANTHER" id="PTHR12788:SF10">
    <property type="entry name" value="PROTEIN-TYROSINE SULFOTRANSFERASE"/>
    <property type="match status" value="1"/>
</dbReference>
<sequence>MAKRMKLSGNRKRKIEQLLGVAGRALQQGETEACESACGQLEALYPDHPDLLHLRGLLALQQGDVDAGLLQLKQAVAAAPTRADLLASLGNGWFQAGDTQAAMECYRQALALDATDIATHLGMAGALMAQGELTEARVMLERARKRKPGDAMVRMGLFQVCHALNLYSEARTHLEAILARDAGHAEAHYGLGVLALEQGALEEVREHIHHALQANPYHADAWLVLADLRRFEAEDDETQAMQQVYQHCPPGSDARMKLAFALAKVRDDLGDYAAAFELLQEANAIRHADNAFDTDAAVAALAEITTLDGERMRENADISHTPCLFVLGMPRSGSTLVEQILAAHPDVTALGENGCLESAIRDVVGDISLSPAALNALPQAQCTAIGVRYLERVEQLYGSSNCYCDKTLSHIALVGLIHRALPQARFIHLQRDPLDTCFSIYKNNLQGAHFGYGYALSELAQYYQGYLQLMAYWRELLPADLFYELEYEKLVAGQEQQTRLLLQACGLSWSDACMHFQQANHAVQTASAVQVRKPLSTASIGVWRQYEAYLTPLLGLMRTD</sequence>
<keyword evidence="4" id="KW-1185">Reference proteome</keyword>